<dbReference type="Proteomes" id="UP001230649">
    <property type="component" value="Unassembled WGS sequence"/>
</dbReference>
<evidence type="ECO:0000313" key="2">
    <source>
        <dbReference type="Proteomes" id="UP001230649"/>
    </source>
</evidence>
<reference evidence="1" key="1">
    <citation type="submission" date="2023-04" db="EMBL/GenBank/DDBJ databases">
        <title>Draft Genome sequencing of Naganishia species isolated from polar environments using Oxford Nanopore Technology.</title>
        <authorList>
            <person name="Leo P."/>
            <person name="Venkateswaran K."/>
        </authorList>
    </citation>
    <scope>NUCLEOTIDE SEQUENCE</scope>
    <source>
        <strain evidence="1">MNA-CCFEE 5262</strain>
    </source>
</reference>
<proteinExistence type="predicted"/>
<gene>
    <name evidence="1" type="ORF">QFC20_002607</name>
</gene>
<accession>A0ACC2WJP2</accession>
<keyword evidence="2" id="KW-1185">Reference proteome</keyword>
<dbReference type="EMBL" id="JASBWS010000019">
    <property type="protein sequence ID" value="KAJ9111316.1"/>
    <property type="molecule type" value="Genomic_DNA"/>
</dbReference>
<organism evidence="1 2">
    <name type="scientific">Naganishia adeliensis</name>
    <dbReference type="NCBI Taxonomy" id="92952"/>
    <lineage>
        <taxon>Eukaryota</taxon>
        <taxon>Fungi</taxon>
        <taxon>Dikarya</taxon>
        <taxon>Basidiomycota</taxon>
        <taxon>Agaricomycotina</taxon>
        <taxon>Tremellomycetes</taxon>
        <taxon>Filobasidiales</taxon>
        <taxon>Filobasidiaceae</taxon>
        <taxon>Naganishia</taxon>
    </lineage>
</organism>
<evidence type="ECO:0000313" key="1">
    <source>
        <dbReference type="EMBL" id="KAJ9111316.1"/>
    </source>
</evidence>
<protein>
    <submittedName>
        <fullName evidence="1">Uncharacterized protein</fullName>
    </submittedName>
</protein>
<sequence>MFLGSLVTLLLAGSTLGSPLITRQQNTTTSATNGTSTNATSPSPSAGNITASTVLLPAGNTSIPVVGYTNKAYNVSSYLGIPFASADRFRRPVVVDYAANATFSKGLNATKNGTLANGTYTKGGVGEDCLNVNVFTPAGVSNTSALPVVVWFFGGGFINGANTIYDGTAIIAQSQLMRSPVILVVPNYRLNIYGWLNGAEALANNATNLGLRDQLAALEWVQEHVAAFGGDPKKVTIQGESAGAISIALHMLNPAFIGNSNSTNSTTMMNMNTTVPVNATRPMNATAAPFRGAIMQSGAMSTFPIGPANETRQPIFDRISLLTGCSSNASMAYPSGNGTAAFNQTEFECLRTLPNELLFNATRTVLEDPMNAYGNFPFGPTIDFDLIPGSPAALLAEGKFAKNIPFISGNMLDEGTLFTPPTLNTTAQLTTYIDEVLPRDPNSTVISTLLSYYNNPADGSPFGTGNSTFGLQSISPLYKQVAALFGDTTFQSSRRNFLQRANQYNVTQTWSYLFSHKTNGSENSYLGASHGSDVFYAFGQPSTAPADIAVSRQFVGYFINFANTLNPNGNTSNPLNGLVSSTLNLTSWPTYSTPTNGGNANMLQIGQTNLSIIQDTYRQSAIAYINSVPEALNH</sequence>
<name>A0ACC2WJP2_9TREE</name>
<comment type="caution">
    <text evidence="1">The sequence shown here is derived from an EMBL/GenBank/DDBJ whole genome shotgun (WGS) entry which is preliminary data.</text>
</comment>